<dbReference type="PANTHER" id="PTHR33657">
    <property type="entry name" value="DOMAIN PROTEIN, PUTATIVE (AFU_ORTHOLOGUE AFUA_5G00600)-RELATED"/>
    <property type="match status" value="1"/>
</dbReference>
<protein>
    <submittedName>
        <fullName evidence="6">Uncharacterized protein</fullName>
    </submittedName>
</protein>
<reference evidence="6 7" key="1">
    <citation type="submission" date="2018-07" db="EMBL/GenBank/DDBJ databases">
        <title>Genome sequencing of oomycete isolates from Chile give support for New Zealand origin for Phytophthora kernoviae and make available the first Nothophytophthora sp. genome.</title>
        <authorList>
            <person name="Studholme D.J."/>
            <person name="Sanfuentes E."/>
            <person name="Panda P."/>
            <person name="Hill R."/>
            <person name="Sambles C."/>
            <person name="Grant M."/>
            <person name="Williams N.M."/>
            <person name="Mcdougal R.L."/>
        </authorList>
    </citation>
    <scope>NUCLEOTIDE SEQUENCE [LARGE SCALE GENOMIC DNA]</scope>
    <source>
        <strain evidence="6">Chile6</strain>
    </source>
</reference>
<dbReference type="PANTHER" id="PTHR33657:SF8">
    <property type="entry name" value="DOMAIN PROTEIN, PUTATIVE (AFU_ORTHOLOGUE AFUA_5G00600)-RELATED"/>
    <property type="match status" value="1"/>
</dbReference>
<evidence type="ECO:0000256" key="5">
    <source>
        <dbReference type="SAM" id="SignalP"/>
    </source>
</evidence>
<proteinExistence type="inferred from homology"/>
<feature type="chain" id="PRO_5017544510" evidence="5">
    <location>
        <begin position="20"/>
        <end position="192"/>
    </location>
</feature>
<gene>
    <name evidence="6" type="ORF">BBP00_00002575</name>
</gene>
<dbReference type="GO" id="GO:0005576">
    <property type="term" value="C:extracellular region"/>
    <property type="evidence" value="ECO:0007669"/>
    <property type="project" value="UniProtKB-SubCell"/>
</dbReference>
<comment type="similarity">
    <text evidence="2">Belongs to the Necrosis inducing protein (NPP1) family.</text>
</comment>
<accession>A0A3F2RXU4</accession>
<evidence type="ECO:0000313" key="7">
    <source>
        <dbReference type="Proteomes" id="UP000277300"/>
    </source>
</evidence>
<organism evidence="6 7">
    <name type="scientific">Phytophthora kernoviae</name>
    <dbReference type="NCBI Taxonomy" id="325452"/>
    <lineage>
        <taxon>Eukaryota</taxon>
        <taxon>Sar</taxon>
        <taxon>Stramenopiles</taxon>
        <taxon>Oomycota</taxon>
        <taxon>Peronosporomycetes</taxon>
        <taxon>Peronosporales</taxon>
        <taxon>Peronosporaceae</taxon>
        <taxon>Phytophthora</taxon>
    </lineage>
</organism>
<feature type="signal peptide" evidence="5">
    <location>
        <begin position="1"/>
        <end position="19"/>
    </location>
</feature>
<comment type="subcellular location">
    <subcellularLocation>
        <location evidence="1">Secreted</location>
    </subcellularLocation>
</comment>
<evidence type="ECO:0000256" key="1">
    <source>
        <dbReference type="ARBA" id="ARBA00004613"/>
    </source>
</evidence>
<keyword evidence="3" id="KW-0964">Secreted</keyword>
<name>A0A3F2RXU4_9STRA</name>
<evidence type="ECO:0000256" key="2">
    <source>
        <dbReference type="ARBA" id="ARBA00009520"/>
    </source>
</evidence>
<dbReference type="EMBL" id="MBDO02000046">
    <property type="protein sequence ID" value="RLN65859.1"/>
    <property type="molecule type" value="Genomic_DNA"/>
</dbReference>
<evidence type="ECO:0000313" key="6">
    <source>
        <dbReference type="EMBL" id="RLN65859.1"/>
    </source>
</evidence>
<dbReference type="PIRSF" id="PIRSF029958">
    <property type="entry name" value="Necrosis-inducing_protein"/>
    <property type="match status" value="1"/>
</dbReference>
<dbReference type="Pfam" id="PF05630">
    <property type="entry name" value="NPP1"/>
    <property type="match status" value="2"/>
</dbReference>
<keyword evidence="5" id="KW-0732">Signal</keyword>
<dbReference type="OrthoDB" id="4846271at2759"/>
<dbReference type="AlphaFoldDB" id="A0A3F2RXU4"/>
<evidence type="ECO:0000256" key="3">
    <source>
        <dbReference type="ARBA" id="ARBA00022525"/>
    </source>
</evidence>
<dbReference type="Proteomes" id="UP000277300">
    <property type="component" value="Unassembled WGS sequence"/>
</dbReference>
<keyword evidence="4" id="KW-0843">Virulence</keyword>
<comment type="caution">
    <text evidence="6">The sequence shown here is derived from an EMBL/GenBank/DDBJ whole genome shotgun (WGS) entry which is preliminary data.</text>
</comment>
<evidence type="ECO:0000256" key="4">
    <source>
        <dbReference type="ARBA" id="ARBA00023026"/>
    </source>
</evidence>
<sequence>MSFLIRAVVVVSVLAIVQAAQIDFDEVEPFPETKPTTDEYAVGLKFKPQIYVPTWSCYPYPAVDADGNTSGGSPHSLLGSKCQGSKYGSQVYSRTAVYKDAWAIMSFGLYRTYAPPGSDKFDGDSVKVRYMNVNGVRYLKTTQESGEFQDLVMWKDLTDEARAALETSDFGLATVPFVDDEFLSNLKKAYPW</sequence>
<dbReference type="InterPro" id="IPR008701">
    <property type="entry name" value="NPP1"/>
</dbReference>